<dbReference type="EMBL" id="JASPKY010000585">
    <property type="protein sequence ID" value="KAK9688598.1"/>
    <property type="molecule type" value="Genomic_DNA"/>
</dbReference>
<accession>A0AAW1IG74</accession>
<dbReference type="Proteomes" id="UP001458880">
    <property type="component" value="Unassembled WGS sequence"/>
</dbReference>
<reference evidence="2 3" key="1">
    <citation type="journal article" date="2024" name="BMC Genomics">
        <title>De novo assembly and annotation of Popillia japonica's genome with initial clues to its potential as an invasive pest.</title>
        <authorList>
            <person name="Cucini C."/>
            <person name="Boschi S."/>
            <person name="Funari R."/>
            <person name="Cardaioli E."/>
            <person name="Iannotti N."/>
            <person name="Marturano G."/>
            <person name="Paoli F."/>
            <person name="Bruttini M."/>
            <person name="Carapelli A."/>
            <person name="Frati F."/>
            <person name="Nardi F."/>
        </authorList>
    </citation>
    <scope>NUCLEOTIDE SEQUENCE [LARGE SCALE GENOMIC DNA]</scope>
    <source>
        <strain evidence="2">DMR45628</strain>
    </source>
</reference>
<comment type="caution">
    <text evidence="2">The sequence shown here is derived from an EMBL/GenBank/DDBJ whole genome shotgun (WGS) entry which is preliminary data.</text>
</comment>
<feature type="compositionally biased region" description="Basic and acidic residues" evidence="1">
    <location>
        <begin position="48"/>
        <end position="74"/>
    </location>
</feature>
<evidence type="ECO:0000313" key="3">
    <source>
        <dbReference type="Proteomes" id="UP001458880"/>
    </source>
</evidence>
<proteinExistence type="predicted"/>
<protein>
    <recommendedName>
        <fullName evidence="4">Prolactin receptor</fullName>
    </recommendedName>
</protein>
<gene>
    <name evidence="2" type="ORF">QE152_g35193</name>
</gene>
<keyword evidence="3" id="KW-1185">Reference proteome</keyword>
<evidence type="ECO:0000313" key="2">
    <source>
        <dbReference type="EMBL" id="KAK9688598.1"/>
    </source>
</evidence>
<feature type="compositionally biased region" description="Polar residues" evidence="1">
    <location>
        <begin position="20"/>
        <end position="41"/>
    </location>
</feature>
<dbReference type="AlphaFoldDB" id="A0AAW1IG74"/>
<feature type="region of interest" description="Disordered" evidence="1">
    <location>
        <begin position="1"/>
        <end position="74"/>
    </location>
</feature>
<evidence type="ECO:0008006" key="4">
    <source>
        <dbReference type="Google" id="ProtNLM"/>
    </source>
</evidence>
<name>A0AAW1IG74_POPJA</name>
<evidence type="ECO:0000256" key="1">
    <source>
        <dbReference type="SAM" id="MobiDB-lite"/>
    </source>
</evidence>
<sequence>MSVCMQDLLMSGELEPYSKNPWTDSTDGIKTGESKSSQQNARPCASPEAEKENADMEGPKNSESRGHHSMALRD</sequence>
<organism evidence="2 3">
    <name type="scientific">Popillia japonica</name>
    <name type="common">Japanese beetle</name>
    <dbReference type="NCBI Taxonomy" id="7064"/>
    <lineage>
        <taxon>Eukaryota</taxon>
        <taxon>Metazoa</taxon>
        <taxon>Ecdysozoa</taxon>
        <taxon>Arthropoda</taxon>
        <taxon>Hexapoda</taxon>
        <taxon>Insecta</taxon>
        <taxon>Pterygota</taxon>
        <taxon>Neoptera</taxon>
        <taxon>Endopterygota</taxon>
        <taxon>Coleoptera</taxon>
        <taxon>Polyphaga</taxon>
        <taxon>Scarabaeiformia</taxon>
        <taxon>Scarabaeidae</taxon>
        <taxon>Rutelinae</taxon>
        <taxon>Popillia</taxon>
    </lineage>
</organism>